<dbReference type="GO" id="GO:0009297">
    <property type="term" value="P:pilus assembly"/>
    <property type="evidence" value="ECO:0007669"/>
    <property type="project" value="InterPro"/>
</dbReference>
<proteinExistence type="inferred from homology"/>
<feature type="domain" description="PapC N-terminal" evidence="12">
    <location>
        <begin position="36"/>
        <end position="182"/>
    </location>
</feature>
<feature type="domain" description="PapC-like C-terminal" evidence="11">
    <location>
        <begin position="783"/>
        <end position="844"/>
    </location>
</feature>
<evidence type="ECO:0000256" key="7">
    <source>
        <dbReference type="ARBA" id="ARBA00022729"/>
    </source>
</evidence>
<dbReference type="InterPro" id="IPR042186">
    <property type="entry name" value="FimD_plug_dom"/>
</dbReference>
<dbReference type="PANTHER" id="PTHR30451:SF21">
    <property type="entry name" value="FIMBRIAL USHER DOMAIN-CONTAINING PROTEIN YDET-RELATED"/>
    <property type="match status" value="1"/>
</dbReference>
<sequence length="863" mass="95049">MDIENYEKKCNHFFWVVGVALLAGSGVGKCNAAAYKFNPDFINENNTNIADLSSFEQGLELLPGTYQVEVYVNKNHVKKSSLLFEVKQEKTEAVLLPCMSYLELAELGVSKTALDALKIPADAKCVDFAQIPDLSVRFDQQAMIVYFSIPQVFMDKSAKGYIPPEMWDSGLPIAMLNYTFNGSDYHYRNENTSNRQSYFLGLNGGVNWGEWRFRNQQNWNYNNQNGGKWSYINSYLQRNILFLRSQLTLGDTNTSFNVFDSVGLRGIQLESQDSMLPDSQQGFAPTVRGIAKSNAKVTIRQNNNVIYQTFVPPGAFLIDDLYPTSSSGDLQVEIEEENGQLISYMVPYSSVPNLVREGHVKYAVSAGEYRTGYDDVQDNPLYFQGSLFWGVGAGWTLYGGTQLAEKYQAVAMGAARNMGRWGAISTDITHADSVLADGEKYSGNSILLRYAKSITDFGTNLNFATYRYSTAGFYSLGDTAYKSMVGEQVEYNIDENGKPVSNVSNSYNLRYAKKSMSQILLSQSLGDYGSAYISFNNQNYWNTEKSATNKQIGYSGNKGALSYTLSYSENKNPWATGVDKVFNMSLSLPLANLLPKTSVSSVRINTSMMNASNGDRMESVGLSGNAFEDNELSYSINQYYRRNSSNGGNASVNYKGRYGNTDLGYSYSSDSRFIKYGVSGGMVVHENGLTLGQQLGNTNILVDAEGASGVTVVNGTGIKTDNRGYAIIPYATAYRENRVQLNIDTLGQDVELDDAFKTVVPTEGAMVRASFKARVGKKAMFKVLGDAGKLLPFGTIVSTTNGNTNAGIIDDTGMVYISGLSQKGQLVAQWGSREHQSCTIAYDISGLKPNETTGIYNATVRCQ</sequence>
<keyword evidence="8 10" id="KW-0472">Membrane</keyword>
<comment type="similarity">
    <text evidence="2 10">Belongs to the fimbrial export usher family.</text>
</comment>
<dbReference type="Gene3D" id="2.60.40.3110">
    <property type="match status" value="1"/>
</dbReference>
<dbReference type="Gene3D" id="2.60.40.2070">
    <property type="match status" value="1"/>
</dbReference>
<dbReference type="PANTHER" id="PTHR30451">
    <property type="entry name" value="OUTER MEMBRANE USHER PROTEIN"/>
    <property type="match status" value="1"/>
</dbReference>
<dbReference type="InterPro" id="IPR025949">
    <property type="entry name" value="PapC-like_C"/>
</dbReference>
<dbReference type="FunFam" id="2.60.40.3110:FF:000001">
    <property type="entry name" value="Putative fimbrial outer membrane usher"/>
    <property type="match status" value="1"/>
</dbReference>
<dbReference type="InterPro" id="IPR000015">
    <property type="entry name" value="Fimb_usher"/>
</dbReference>
<evidence type="ECO:0000256" key="1">
    <source>
        <dbReference type="ARBA" id="ARBA00004571"/>
    </source>
</evidence>
<reference evidence="13" key="2">
    <citation type="submission" date="2019-08" db="EMBL/GenBank/DDBJ databases">
        <title>Investigation of anaerobic lignin degradation for improved lignocellulosic biofuels.</title>
        <authorList>
            <person name="Deangelis K.PhD."/>
        </authorList>
    </citation>
    <scope>NUCLEOTIDE SEQUENCE [LARGE SCALE GENOMIC DNA]</scope>
    <source>
        <strain evidence="13">128R</strain>
    </source>
</reference>
<evidence type="ECO:0000256" key="2">
    <source>
        <dbReference type="ARBA" id="ARBA00008064"/>
    </source>
</evidence>
<dbReference type="InterPro" id="IPR025885">
    <property type="entry name" value="PapC_N"/>
</dbReference>
<dbReference type="InterPro" id="IPR018030">
    <property type="entry name" value="Fimbrial_membr_usher_CS"/>
</dbReference>
<dbReference type="Pfam" id="PF13953">
    <property type="entry name" value="PapC_C"/>
    <property type="match status" value="1"/>
</dbReference>
<dbReference type="SUPFAM" id="SSF141729">
    <property type="entry name" value="FimD N-terminal domain-like"/>
    <property type="match status" value="1"/>
</dbReference>
<comment type="caution">
    <text evidence="13">The sequence shown here is derived from an EMBL/GenBank/DDBJ whole genome shotgun (WGS) entry which is preliminary data.</text>
</comment>
<dbReference type="Gene3D" id="3.10.20.410">
    <property type="match status" value="1"/>
</dbReference>
<dbReference type="EMBL" id="VISQ01000001">
    <property type="protein sequence ID" value="TVZ69360.1"/>
    <property type="molecule type" value="Genomic_DNA"/>
</dbReference>
<evidence type="ECO:0000256" key="10">
    <source>
        <dbReference type="RuleBase" id="RU003884"/>
    </source>
</evidence>
<evidence type="ECO:0000256" key="6">
    <source>
        <dbReference type="ARBA" id="ARBA00022692"/>
    </source>
</evidence>
<dbReference type="GO" id="GO:0009279">
    <property type="term" value="C:cell outer membrane"/>
    <property type="evidence" value="ECO:0007669"/>
    <property type="project" value="UniProtKB-SubCell"/>
</dbReference>
<evidence type="ECO:0000256" key="3">
    <source>
        <dbReference type="ARBA" id="ARBA00022448"/>
    </source>
</evidence>
<dbReference type="Pfam" id="PF13954">
    <property type="entry name" value="PapC_N"/>
    <property type="match status" value="1"/>
</dbReference>
<evidence type="ECO:0000256" key="4">
    <source>
        <dbReference type="ARBA" id="ARBA00022452"/>
    </source>
</evidence>
<evidence type="ECO:0000259" key="12">
    <source>
        <dbReference type="Pfam" id="PF13954"/>
    </source>
</evidence>
<dbReference type="Pfam" id="PF00577">
    <property type="entry name" value="Usher"/>
    <property type="match status" value="1"/>
</dbReference>
<evidence type="ECO:0000256" key="8">
    <source>
        <dbReference type="ARBA" id="ARBA00023136"/>
    </source>
</evidence>
<dbReference type="AlphaFoldDB" id="A0A542CVS2"/>
<accession>A0A542CVS2</accession>
<dbReference type="InterPro" id="IPR037224">
    <property type="entry name" value="PapC_N_sf"/>
</dbReference>
<keyword evidence="5 10" id="KW-1029">Fimbrium biogenesis</keyword>
<evidence type="ECO:0000256" key="5">
    <source>
        <dbReference type="ARBA" id="ARBA00022558"/>
    </source>
</evidence>
<evidence type="ECO:0000256" key="9">
    <source>
        <dbReference type="ARBA" id="ARBA00023237"/>
    </source>
</evidence>
<keyword evidence="9 10" id="KW-0998">Cell outer membrane</keyword>
<gene>
    <name evidence="13" type="ORF">FHU10_1865</name>
</gene>
<keyword evidence="3 10" id="KW-0813">Transport</keyword>
<keyword evidence="7" id="KW-0732">Signal</keyword>
<protein>
    <submittedName>
        <fullName evidence="13">Outer membrane usher protein</fullName>
    </submittedName>
</protein>
<evidence type="ECO:0000259" key="11">
    <source>
        <dbReference type="Pfam" id="PF13953"/>
    </source>
</evidence>
<evidence type="ECO:0000313" key="13">
    <source>
        <dbReference type="EMBL" id="TVZ69360.1"/>
    </source>
</evidence>
<comment type="subcellular location">
    <subcellularLocation>
        <location evidence="1 10">Cell outer membrane</location>
        <topology evidence="1 10">Multi-pass membrane protein</topology>
    </subcellularLocation>
</comment>
<dbReference type="Gene3D" id="2.60.40.2610">
    <property type="entry name" value="Outer membrane usher protein FimD, plug domain"/>
    <property type="match status" value="1"/>
</dbReference>
<reference evidence="13" key="1">
    <citation type="submission" date="2019-06" db="EMBL/GenBank/DDBJ databases">
        <authorList>
            <person name="Deangelis K."/>
            <person name="Huntemann M."/>
            <person name="Clum A."/>
            <person name="Pillay M."/>
            <person name="Palaniappan K."/>
            <person name="Varghese N."/>
            <person name="Mikhailova N."/>
            <person name="Stamatis D."/>
            <person name="Reddy T."/>
            <person name="Daum C."/>
            <person name="Shapiro N."/>
            <person name="Ivanova N."/>
            <person name="Kyrpides N."/>
            <person name="Woyke T."/>
        </authorList>
    </citation>
    <scope>NUCLEOTIDE SEQUENCE [LARGE SCALE GENOMIC DNA]</scope>
    <source>
        <strain evidence="13">128R</strain>
    </source>
</reference>
<organism evidence="13">
    <name type="scientific">Serratia fonticola</name>
    <dbReference type="NCBI Taxonomy" id="47917"/>
    <lineage>
        <taxon>Bacteria</taxon>
        <taxon>Pseudomonadati</taxon>
        <taxon>Pseudomonadota</taxon>
        <taxon>Gammaproteobacteria</taxon>
        <taxon>Enterobacterales</taxon>
        <taxon>Yersiniaceae</taxon>
        <taxon>Serratia</taxon>
    </lineage>
</organism>
<keyword evidence="4" id="KW-1134">Transmembrane beta strand</keyword>
<keyword evidence="6 10" id="KW-0812">Transmembrane</keyword>
<dbReference type="PROSITE" id="PS01151">
    <property type="entry name" value="FIMBRIAL_USHER"/>
    <property type="match status" value="1"/>
</dbReference>
<dbReference type="FunFam" id="2.60.40.2610:FF:000001">
    <property type="entry name" value="Outer membrane fimbrial usher protein"/>
    <property type="match status" value="1"/>
</dbReference>
<name>A0A542CVS2_SERFO</name>
<dbReference type="GO" id="GO:0015473">
    <property type="term" value="F:fimbrial usher porin activity"/>
    <property type="evidence" value="ECO:0007669"/>
    <property type="project" value="InterPro"/>
</dbReference>
<dbReference type="InterPro" id="IPR043142">
    <property type="entry name" value="PapC-like_C_sf"/>
</dbReference>